<dbReference type="PROSITE" id="PS50995">
    <property type="entry name" value="HTH_MARR_2"/>
    <property type="match status" value="1"/>
</dbReference>
<dbReference type="AlphaFoldDB" id="A0A3B0SUW8"/>
<dbReference type="SMART" id="SM00347">
    <property type="entry name" value="HTH_MARR"/>
    <property type="match status" value="1"/>
</dbReference>
<dbReference type="InterPro" id="IPR036388">
    <property type="entry name" value="WH-like_DNA-bd_sf"/>
</dbReference>
<dbReference type="GO" id="GO:0006950">
    <property type="term" value="P:response to stress"/>
    <property type="evidence" value="ECO:0007669"/>
    <property type="project" value="TreeGrafter"/>
</dbReference>
<protein>
    <submittedName>
        <fullName evidence="2">Transcriptional regulator, MarR family</fullName>
    </submittedName>
</protein>
<evidence type="ECO:0000259" key="1">
    <source>
        <dbReference type="PROSITE" id="PS50995"/>
    </source>
</evidence>
<dbReference type="Pfam" id="PF12802">
    <property type="entry name" value="MarR_2"/>
    <property type="match status" value="1"/>
</dbReference>
<dbReference type="PANTHER" id="PTHR33164">
    <property type="entry name" value="TRANSCRIPTIONAL REGULATOR, MARR FAMILY"/>
    <property type="match status" value="1"/>
</dbReference>
<evidence type="ECO:0000313" key="2">
    <source>
        <dbReference type="EMBL" id="VAW06102.1"/>
    </source>
</evidence>
<dbReference type="InterPro" id="IPR036390">
    <property type="entry name" value="WH_DNA-bd_sf"/>
</dbReference>
<dbReference type="InterPro" id="IPR000835">
    <property type="entry name" value="HTH_MarR-typ"/>
</dbReference>
<accession>A0A3B0SUW8</accession>
<gene>
    <name evidence="2" type="ORF">MNBD_ACTINO02-215</name>
</gene>
<proteinExistence type="predicted"/>
<dbReference type="SUPFAM" id="SSF46785">
    <property type="entry name" value="Winged helix' DNA-binding domain"/>
    <property type="match status" value="1"/>
</dbReference>
<dbReference type="InterPro" id="IPR039422">
    <property type="entry name" value="MarR/SlyA-like"/>
</dbReference>
<dbReference type="Gene3D" id="1.10.10.10">
    <property type="entry name" value="Winged helix-like DNA-binding domain superfamily/Winged helix DNA-binding domain"/>
    <property type="match status" value="1"/>
</dbReference>
<dbReference type="PANTHER" id="PTHR33164:SF43">
    <property type="entry name" value="HTH-TYPE TRANSCRIPTIONAL REPRESSOR YETL"/>
    <property type="match status" value="1"/>
</dbReference>
<reference evidence="2" key="1">
    <citation type="submission" date="2018-06" db="EMBL/GenBank/DDBJ databases">
        <authorList>
            <person name="Zhirakovskaya E."/>
        </authorList>
    </citation>
    <scope>NUCLEOTIDE SEQUENCE</scope>
</reference>
<feature type="domain" description="HTH marR-type" evidence="1">
    <location>
        <begin position="1"/>
        <end position="140"/>
    </location>
</feature>
<dbReference type="GO" id="GO:0003700">
    <property type="term" value="F:DNA-binding transcription factor activity"/>
    <property type="evidence" value="ECO:0007669"/>
    <property type="project" value="InterPro"/>
</dbReference>
<dbReference type="PRINTS" id="PR00598">
    <property type="entry name" value="HTHMARR"/>
</dbReference>
<organism evidence="2">
    <name type="scientific">hydrothermal vent metagenome</name>
    <dbReference type="NCBI Taxonomy" id="652676"/>
    <lineage>
        <taxon>unclassified sequences</taxon>
        <taxon>metagenomes</taxon>
        <taxon>ecological metagenomes</taxon>
    </lineage>
</organism>
<sequence>MFDKRIDTFGRLIEVRARLDRELGQSLEESHDLSHTWFEVLLRIGRADEERLKMCDLANEIALTTGGVTRLVDRMVDAGYIQRVPSPSDRRVQFIELTDTGRSLLEDACATHLGDLEDQMFSRLTQSEAEQLDALLEKLR</sequence>
<name>A0A3B0SUW8_9ZZZZ</name>
<dbReference type="EMBL" id="UOEK01000337">
    <property type="protein sequence ID" value="VAW06102.1"/>
    <property type="molecule type" value="Genomic_DNA"/>
</dbReference>